<comment type="caution">
    <text evidence="10">The sequence shown here is derived from an EMBL/GenBank/DDBJ whole genome shotgun (WGS) entry which is preliminary data.</text>
</comment>
<evidence type="ECO:0000256" key="7">
    <source>
        <dbReference type="ARBA" id="ARBA00023027"/>
    </source>
</evidence>
<accession>A0A8H7J8I3</accession>
<sequence>MTSHMQDLDYPNLNDAKVHVSTPDNKRVTETNRSFVLSPSKTFSFEDRPLPQLLSRRHVRIRVVATGLCGSDVHYWQHGRIGRYVVEKPIVLGHESAGIVEACGEDVKGLSVGDHVALEPGVGCNTCETCRSGRYNLCDAMQFAATPPYDGTLSTFYCLPEECCFKLPPHISLREGALVEPLSIAVHCCSLAGNLQGRSVGVFGAGPIGLLCSTVAQAFGASKVVIVDVVDSRLAFARTFGVHQTYKMQDGSPEVNASQLVTKAQLAAGFDVVIDATGAQPCINCGVAALKRGGVFVQAGLGSPKIDFPIGLICDKEATLKGSFRYGPGDYKMAVDLLDSRRVRLDSLITHEFAFEEAEKAFENVASRAGIKSVIYGPGVDRTAAGSSAEPRQASANSRL</sequence>
<feature type="domain" description="Enoyl reductase (ER)" evidence="9">
    <location>
        <begin position="38"/>
        <end position="375"/>
    </location>
</feature>
<dbReference type="InterPro" id="IPR011032">
    <property type="entry name" value="GroES-like_sf"/>
</dbReference>
<evidence type="ECO:0000256" key="2">
    <source>
        <dbReference type="ARBA" id="ARBA00004921"/>
    </source>
</evidence>
<keyword evidence="6" id="KW-0560">Oxidoreductase</keyword>
<dbReference type="GO" id="GO:0003939">
    <property type="term" value="F:L-iditol 2-dehydrogenase (NAD+) activity"/>
    <property type="evidence" value="ECO:0007669"/>
    <property type="project" value="TreeGrafter"/>
</dbReference>
<dbReference type="Pfam" id="PF08240">
    <property type="entry name" value="ADH_N"/>
    <property type="match status" value="1"/>
</dbReference>
<evidence type="ECO:0000256" key="4">
    <source>
        <dbReference type="ARBA" id="ARBA00022723"/>
    </source>
</evidence>
<dbReference type="InterPro" id="IPR002328">
    <property type="entry name" value="ADH_Zn_CS"/>
</dbReference>
<comment type="pathway">
    <text evidence="2">Carbohydrate degradation.</text>
</comment>
<dbReference type="InterPro" id="IPR013149">
    <property type="entry name" value="ADH-like_C"/>
</dbReference>
<dbReference type="InterPro" id="IPR036291">
    <property type="entry name" value="NAD(P)-bd_dom_sf"/>
</dbReference>
<keyword evidence="7" id="KW-0520">NAD</keyword>
<proteinExistence type="inferred from homology"/>
<evidence type="ECO:0000313" key="10">
    <source>
        <dbReference type="EMBL" id="KAF9698172.1"/>
    </source>
</evidence>
<protein>
    <recommendedName>
        <fullName evidence="9">Enoyl reductase (ER) domain-containing protein</fullName>
    </recommendedName>
</protein>
<dbReference type="Gene3D" id="3.40.50.720">
    <property type="entry name" value="NAD(P)-binding Rossmann-like Domain"/>
    <property type="match status" value="1"/>
</dbReference>
<dbReference type="Proteomes" id="UP000651452">
    <property type="component" value="Unassembled WGS sequence"/>
</dbReference>
<comment type="similarity">
    <text evidence="3 8">Belongs to the zinc-containing alcohol dehydrogenase family.</text>
</comment>
<evidence type="ECO:0000256" key="1">
    <source>
        <dbReference type="ARBA" id="ARBA00001947"/>
    </source>
</evidence>
<gene>
    <name evidence="10" type="ORF">EKO04_003796</name>
</gene>
<evidence type="ECO:0000256" key="3">
    <source>
        <dbReference type="ARBA" id="ARBA00008072"/>
    </source>
</evidence>
<dbReference type="GO" id="GO:0008270">
    <property type="term" value="F:zinc ion binding"/>
    <property type="evidence" value="ECO:0007669"/>
    <property type="project" value="InterPro"/>
</dbReference>
<organism evidence="10 11">
    <name type="scientific">Ascochyta lentis</name>
    <dbReference type="NCBI Taxonomy" id="205686"/>
    <lineage>
        <taxon>Eukaryota</taxon>
        <taxon>Fungi</taxon>
        <taxon>Dikarya</taxon>
        <taxon>Ascomycota</taxon>
        <taxon>Pezizomycotina</taxon>
        <taxon>Dothideomycetes</taxon>
        <taxon>Pleosporomycetidae</taxon>
        <taxon>Pleosporales</taxon>
        <taxon>Pleosporineae</taxon>
        <taxon>Didymellaceae</taxon>
        <taxon>Ascochyta</taxon>
    </lineage>
</organism>
<evidence type="ECO:0000313" key="11">
    <source>
        <dbReference type="Proteomes" id="UP000651452"/>
    </source>
</evidence>
<dbReference type="PANTHER" id="PTHR43161:SF3">
    <property type="entry name" value="D-XYLULOSE REDUCTASE"/>
    <property type="match status" value="1"/>
</dbReference>
<name>A0A8H7J8I3_9PLEO</name>
<comment type="cofactor">
    <cofactor evidence="1 8">
        <name>Zn(2+)</name>
        <dbReference type="ChEBI" id="CHEBI:29105"/>
    </cofactor>
</comment>
<dbReference type="InterPro" id="IPR045306">
    <property type="entry name" value="SDH-like"/>
</dbReference>
<reference evidence="10" key="1">
    <citation type="submission" date="2018-12" db="EMBL/GenBank/DDBJ databases">
        <authorList>
            <person name="Syme R.A."/>
            <person name="Farfan-Caceres L."/>
            <person name="Lichtenzveig J."/>
        </authorList>
    </citation>
    <scope>NUCLEOTIDE SEQUENCE</scope>
    <source>
        <strain evidence="10">Al4</strain>
    </source>
</reference>
<dbReference type="InterPro" id="IPR020843">
    <property type="entry name" value="ER"/>
</dbReference>
<dbReference type="EMBL" id="RZGK01000006">
    <property type="protein sequence ID" value="KAF9698172.1"/>
    <property type="molecule type" value="Genomic_DNA"/>
</dbReference>
<dbReference type="SUPFAM" id="SSF50129">
    <property type="entry name" value="GroES-like"/>
    <property type="match status" value="1"/>
</dbReference>
<keyword evidence="5 8" id="KW-0862">Zinc</keyword>
<dbReference type="SMART" id="SM00829">
    <property type="entry name" value="PKS_ER"/>
    <property type="match status" value="1"/>
</dbReference>
<keyword evidence="11" id="KW-1185">Reference proteome</keyword>
<evidence type="ECO:0000259" key="9">
    <source>
        <dbReference type="SMART" id="SM00829"/>
    </source>
</evidence>
<evidence type="ECO:0000256" key="6">
    <source>
        <dbReference type="ARBA" id="ARBA00023002"/>
    </source>
</evidence>
<dbReference type="CDD" id="cd05285">
    <property type="entry name" value="sorbitol_DH"/>
    <property type="match status" value="1"/>
</dbReference>
<dbReference type="PROSITE" id="PS00059">
    <property type="entry name" value="ADH_ZINC"/>
    <property type="match status" value="1"/>
</dbReference>
<evidence type="ECO:0000256" key="8">
    <source>
        <dbReference type="RuleBase" id="RU361277"/>
    </source>
</evidence>
<dbReference type="Gene3D" id="3.90.180.10">
    <property type="entry name" value="Medium-chain alcohol dehydrogenases, catalytic domain"/>
    <property type="match status" value="1"/>
</dbReference>
<dbReference type="InterPro" id="IPR013154">
    <property type="entry name" value="ADH-like_N"/>
</dbReference>
<dbReference type="AlphaFoldDB" id="A0A8H7J8I3"/>
<dbReference type="GO" id="GO:0006062">
    <property type="term" value="P:sorbitol catabolic process"/>
    <property type="evidence" value="ECO:0007669"/>
    <property type="project" value="TreeGrafter"/>
</dbReference>
<evidence type="ECO:0000256" key="5">
    <source>
        <dbReference type="ARBA" id="ARBA00022833"/>
    </source>
</evidence>
<keyword evidence="4 8" id="KW-0479">Metal-binding</keyword>
<dbReference type="Pfam" id="PF00107">
    <property type="entry name" value="ADH_zinc_N"/>
    <property type="match status" value="1"/>
</dbReference>
<dbReference type="OrthoDB" id="3941538at2759"/>
<dbReference type="PANTHER" id="PTHR43161">
    <property type="entry name" value="SORBITOL DEHYDROGENASE"/>
    <property type="match status" value="1"/>
</dbReference>
<dbReference type="SUPFAM" id="SSF51735">
    <property type="entry name" value="NAD(P)-binding Rossmann-fold domains"/>
    <property type="match status" value="1"/>
</dbReference>
<dbReference type="FunFam" id="3.40.50.720:FF:000068">
    <property type="entry name" value="Sorbitol dehydrogenase"/>
    <property type="match status" value="1"/>
</dbReference>
<reference evidence="10" key="2">
    <citation type="submission" date="2020-09" db="EMBL/GenBank/DDBJ databases">
        <title>Reference genome assembly for Australian Ascochyta lentis isolate Al4.</title>
        <authorList>
            <person name="Lee R.C."/>
            <person name="Farfan-Caceres L.M."/>
            <person name="Debler J.W."/>
            <person name="Williams A.H."/>
            <person name="Henares B.M."/>
        </authorList>
    </citation>
    <scope>NUCLEOTIDE SEQUENCE</scope>
    <source>
        <strain evidence="10">Al4</strain>
    </source>
</reference>